<protein>
    <recommendedName>
        <fullName evidence="2">Cyanovirin-N domain-containing protein</fullName>
    </recommendedName>
</protein>
<dbReference type="OrthoDB" id="2441380at2759"/>
<dbReference type="Gene3D" id="2.30.60.10">
    <property type="entry name" value="Cyanovirin-N"/>
    <property type="match status" value="1"/>
</dbReference>
<dbReference type="InParanoid" id="A0A166N254"/>
<evidence type="ECO:0000313" key="3">
    <source>
        <dbReference type="EMBL" id="KZV78670.1"/>
    </source>
</evidence>
<evidence type="ECO:0000313" key="4">
    <source>
        <dbReference type="Proteomes" id="UP000077266"/>
    </source>
</evidence>
<accession>A0A166N254</accession>
<dbReference type="Pfam" id="PF08881">
    <property type="entry name" value="CVNH"/>
    <property type="match status" value="1"/>
</dbReference>
<gene>
    <name evidence="3" type="ORF">EXIGLDRAFT_783437</name>
</gene>
<feature type="domain" description="Cyanovirin-N" evidence="2">
    <location>
        <begin position="8"/>
        <end position="74"/>
    </location>
</feature>
<organism evidence="3 4">
    <name type="scientific">Exidia glandulosa HHB12029</name>
    <dbReference type="NCBI Taxonomy" id="1314781"/>
    <lineage>
        <taxon>Eukaryota</taxon>
        <taxon>Fungi</taxon>
        <taxon>Dikarya</taxon>
        <taxon>Basidiomycota</taxon>
        <taxon>Agaricomycotina</taxon>
        <taxon>Agaricomycetes</taxon>
        <taxon>Auriculariales</taxon>
        <taxon>Exidiaceae</taxon>
        <taxon>Exidia</taxon>
    </lineage>
</organism>
<dbReference type="EMBL" id="KV426798">
    <property type="protein sequence ID" value="KZV78670.1"/>
    <property type="molecule type" value="Genomic_DNA"/>
</dbReference>
<proteinExistence type="predicted"/>
<evidence type="ECO:0000256" key="1">
    <source>
        <dbReference type="SAM" id="MobiDB-lite"/>
    </source>
</evidence>
<dbReference type="InterPro" id="IPR036673">
    <property type="entry name" value="Cyanovirin-N_sf"/>
</dbReference>
<dbReference type="SUPFAM" id="SSF51322">
    <property type="entry name" value="Cyanovirin-N"/>
    <property type="match status" value="1"/>
</dbReference>
<evidence type="ECO:0000259" key="2">
    <source>
        <dbReference type="Pfam" id="PF08881"/>
    </source>
</evidence>
<feature type="compositionally biased region" description="Basic and acidic residues" evidence="1">
    <location>
        <begin position="184"/>
        <end position="196"/>
    </location>
</feature>
<name>A0A166N254_EXIGL</name>
<sequence>MLNATHVDGDHLVCTPFPLDLVLGNIDGKFKWGNRGFSASASDVELSGTTLVAQLKDASGMLVKDSIDLNECFTADEERGALKAVDVPVILYMKNANIAVPKGSELPEGVVFDSVISSSKNASVLPSISLASPPEFSVKVATGEGDDAKVGYATAQAEHSKTSVIDGVVGTTADEASASAEEIPAERPIGREEEEV</sequence>
<reference evidence="3 4" key="1">
    <citation type="journal article" date="2016" name="Mol. Biol. Evol.">
        <title>Comparative Genomics of Early-Diverging Mushroom-Forming Fungi Provides Insights into the Origins of Lignocellulose Decay Capabilities.</title>
        <authorList>
            <person name="Nagy L.G."/>
            <person name="Riley R."/>
            <person name="Tritt A."/>
            <person name="Adam C."/>
            <person name="Daum C."/>
            <person name="Floudas D."/>
            <person name="Sun H."/>
            <person name="Yadav J.S."/>
            <person name="Pangilinan J."/>
            <person name="Larsson K.H."/>
            <person name="Matsuura K."/>
            <person name="Barry K."/>
            <person name="Labutti K."/>
            <person name="Kuo R."/>
            <person name="Ohm R.A."/>
            <person name="Bhattacharya S.S."/>
            <person name="Shirouzu T."/>
            <person name="Yoshinaga Y."/>
            <person name="Martin F.M."/>
            <person name="Grigoriev I.V."/>
            <person name="Hibbett D.S."/>
        </authorList>
    </citation>
    <scope>NUCLEOTIDE SEQUENCE [LARGE SCALE GENOMIC DNA]</scope>
    <source>
        <strain evidence="3 4">HHB12029</strain>
    </source>
</reference>
<dbReference type="Proteomes" id="UP000077266">
    <property type="component" value="Unassembled WGS sequence"/>
</dbReference>
<keyword evidence="4" id="KW-1185">Reference proteome</keyword>
<dbReference type="InterPro" id="IPR011058">
    <property type="entry name" value="Cyanovirin-N"/>
</dbReference>
<feature type="region of interest" description="Disordered" evidence="1">
    <location>
        <begin position="173"/>
        <end position="196"/>
    </location>
</feature>
<dbReference type="AlphaFoldDB" id="A0A166N254"/>